<dbReference type="EC" id="4.3.2.1" evidence="1 2"/>
<dbReference type="PRINTS" id="PR00149">
    <property type="entry name" value="FUMRATELYASE"/>
</dbReference>
<evidence type="ECO:0000256" key="3">
    <source>
        <dbReference type="SAM" id="Coils"/>
    </source>
</evidence>
<evidence type="ECO:0000259" key="4">
    <source>
        <dbReference type="Pfam" id="PF00206"/>
    </source>
</evidence>
<name>A0A1H7H025_9EURY</name>
<evidence type="ECO:0000313" key="6">
    <source>
        <dbReference type="EMBL" id="SEK43766.1"/>
    </source>
</evidence>
<dbReference type="InterPro" id="IPR009049">
    <property type="entry name" value="Argininosuccinate_lyase"/>
</dbReference>
<dbReference type="SUPFAM" id="SSF48557">
    <property type="entry name" value="L-aspartase-like"/>
    <property type="match status" value="1"/>
</dbReference>
<feature type="domain" description="Fumarate lyase N-terminal" evidence="4">
    <location>
        <begin position="16"/>
        <end position="300"/>
    </location>
</feature>
<organism evidence="6 7">
    <name type="scientific">Methanobrevibacter gottschalkii</name>
    <dbReference type="NCBI Taxonomy" id="190974"/>
    <lineage>
        <taxon>Archaea</taxon>
        <taxon>Methanobacteriati</taxon>
        <taxon>Methanobacteriota</taxon>
        <taxon>Methanomada group</taxon>
        <taxon>Methanobacteria</taxon>
        <taxon>Methanobacteriales</taxon>
        <taxon>Methanobacteriaceae</taxon>
        <taxon>Methanobrevibacter</taxon>
    </lineage>
</organism>
<keyword evidence="1" id="KW-0055">Arginine biosynthesis</keyword>
<dbReference type="AlphaFoldDB" id="A0A1H7H025"/>
<dbReference type="PRINTS" id="PR00145">
    <property type="entry name" value="ARGSUCLYASE"/>
</dbReference>
<dbReference type="InterPro" id="IPR024083">
    <property type="entry name" value="Fumarase/histidase_N"/>
</dbReference>
<feature type="domain" description="Argininosuccinate lyase C-terminal" evidence="5">
    <location>
        <begin position="363"/>
        <end position="438"/>
    </location>
</feature>
<dbReference type="Pfam" id="PF14698">
    <property type="entry name" value="ASL_C2"/>
    <property type="match status" value="1"/>
</dbReference>
<dbReference type="GO" id="GO:0042450">
    <property type="term" value="P:L-arginine biosynthetic process via ornithine"/>
    <property type="evidence" value="ECO:0007669"/>
    <property type="project" value="UniProtKB-UniRule"/>
</dbReference>
<sequence length="473" mass="52929">MDNIRNGRFKTGMTDEAAIYTSSLEADKLLFEADIKTNFAHTSMLKHEGIVDEEIADKILCALDSLKEEGYDALVFDPSVEDVHMAIENYVTSKIGPDAGFMHTAKSRNDQVACDVRLVLREEIINIQVGILEFMEGLVEMAGEHLEDVFIGFTHLQHAQPITIAHHLMAHVQALKRDYERLNDTYKRVNLNPLGSAAMATTSFPINRQLTTDLLGFDAYLENSMDGVSTRDFIAESVFDLVSLCTTLSKICEELVLWSTYEFGVIEMADEYSSTSSIMPQKKNPDVAELARGKCAIVNGELVTILTILKAIAYTYNRDLQEITPHLWNSLKVTKDTLSIVTKMLLSVEFKTERCAELAGKNFATATDLADIMVREKQIPFRTAHKIVGRIVNEATTKNMVEEDITSKFIDDISAELGFDKLNLADDLIQRALNPVENVRIRSVPGGPAPEMVEIARENIKEFLNAEFEKHGI</sequence>
<dbReference type="Gene3D" id="1.10.275.10">
    <property type="entry name" value="Fumarase/aspartase (N-terminal domain)"/>
    <property type="match status" value="1"/>
</dbReference>
<dbReference type="Gene3D" id="1.20.200.10">
    <property type="entry name" value="Fumarase/aspartase (Central domain)"/>
    <property type="match status" value="1"/>
</dbReference>
<comment type="pathway">
    <text evidence="1">Amino-acid biosynthesis; L-arginine biosynthesis; L-arginine from L-ornithine and carbamoyl phosphate: step 3/3.</text>
</comment>
<keyword evidence="3" id="KW-0175">Coiled coil</keyword>
<evidence type="ECO:0000256" key="1">
    <source>
        <dbReference type="HAMAP-Rule" id="MF_00006"/>
    </source>
</evidence>
<dbReference type="UniPathway" id="UPA00068">
    <property type="reaction ID" value="UER00114"/>
</dbReference>
<accession>A0A1H7H025</accession>
<comment type="subcellular location">
    <subcellularLocation>
        <location evidence="1">Cytoplasm</location>
    </subcellularLocation>
</comment>
<comment type="catalytic activity">
    <reaction evidence="1">
        <text>2-(N(omega)-L-arginino)succinate = fumarate + L-arginine</text>
        <dbReference type="Rhea" id="RHEA:24020"/>
        <dbReference type="ChEBI" id="CHEBI:29806"/>
        <dbReference type="ChEBI" id="CHEBI:32682"/>
        <dbReference type="ChEBI" id="CHEBI:57472"/>
        <dbReference type="EC" id="4.3.2.1"/>
    </reaction>
</comment>
<keyword evidence="1" id="KW-0028">Amino-acid biosynthesis</keyword>
<dbReference type="Proteomes" id="UP000199506">
    <property type="component" value="Unassembled WGS sequence"/>
</dbReference>
<dbReference type="Gene3D" id="1.10.40.30">
    <property type="entry name" value="Fumarase/aspartase (C-terminal domain)"/>
    <property type="match status" value="1"/>
</dbReference>
<evidence type="ECO:0000313" key="7">
    <source>
        <dbReference type="Proteomes" id="UP000199506"/>
    </source>
</evidence>
<dbReference type="PANTHER" id="PTHR43814:SF1">
    <property type="entry name" value="ARGININOSUCCINATE LYASE"/>
    <property type="match status" value="1"/>
</dbReference>
<protein>
    <recommendedName>
        <fullName evidence="1 2">Argininosuccinate lyase</fullName>
        <shortName evidence="1">ASAL</shortName>
        <ecNumber evidence="1 2">4.3.2.1</ecNumber>
    </recommendedName>
    <alternativeName>
        <fullName evidence="1">Arginosuccinase</fullName>
    </alternativeName>
</protein>
<feature type="coiled-coil region" evidence="3">
    <location>
        <begin position="165"/>
        <end position="192"/>
    </location>
</feature>
<evidence type="ECO:0000256" key="2">
    <source>
        <dbReference type="NCBIfam" id="TIGR00838"/>
    </source>
</evidence>
<dbReference type="PANTHER" id="PTHR43814">
    <property type="entry name" value="ARGININOSUCCINATE LYASE"/>
    <property type="match status" value="1"/>
</dbReference>
<dbReference type="HAMAP" id="MF_00006">
    <property type="entry name" value="Arg_succ_lyase"/>
    <property type="match status" value="1"/>
</dbReference>
<dbReference type="GO" id="GO:0004056">
    <property type="term" value="F:argininosuccinate lyase activity"/>
    <property type="evidence" value="ECO:0007669"/>
    <property type="project" value="UniProtKB-UniRule"/>
</dbReference>
<comment type="similarity">
    <text evidence="1">Belongs to the lyase 1 family. Argininosuccinate lyase subfamily.</text>
</comment>
<gene>
    <name evidence="1" type="primary">argH</name>
    <name evidence="6" type="ORF">SAMN05216439_0943</name>
</gene>
<dbReference type="InterPro" id="IPR000362">
    <property type="entry name" value="Fumarate_lyase_fam"/>
</dbReference>
<dbReference type="CDD" id="cd01359">
    <property type="entry name" value="Argininosuccinate_lyase"/>
    <property type="match status" value="1"/>
</dbReference>
<dbReference type="RefSeq" id="WP_255360582.1">
    <property type="nucleotide sequence ID" value="NZ_FOAK01000002.1"/>
</dbReference>
<keyword evidence="1" id="KW-0963">Cytoplasm</keyword>
<dbReference type="NCBIfam" id="TIGR00838">
    <property type="entry name" value="argH"/>
    <property type="match status" value="1"/>
</dbReference>
<dbReference type="InterPro" id="IPR029419">
    <property type="entry name" value="Arg_succ_lyase_C"/>
</dbReference>
<dbReference type="InterPro" id="IPR022761">
    <property type="entry name" value="Fumarate_lyase_N"/>
</dbReference>
<dbReference type="EMBL" id="FOAK01000002">
    <property type="protein sequence ID" value="SEK43766.1"/>
    <property type="molecule type" value="Genomic_DNA"/>
</dbReference>
<dbReference type="GO" id="GO:0005829">
    <property type="term" value="C:cytosol"/>
    <property type="evidence" value="ECO:0007669"/>
    <property type="project" value="TreeGrafter"/>
</dbReference>
<dbReference type="InterPro" id="IPR008948">
    <property type="entry name" value="L-Aspartase-like"/>
</dbReference>
<reference evidence="6 7" key="1">
    <citation type="submission" date="2016-10" db="EMBL/GenBank/DDBJ databases">
        <authorList>
            <person name="de Groot N.N."/>
        </authorList>
    </citation>
    <scope>NUCLEOTIDE SEQUENCE [LARGE SCALE GENOMIC DNA]</scope>
    <source>
        <strain evidence="6 7">DSM 11978</strain>
    </source>
</reference>
<dbReference type="STRING" id="190974.SAMN05216439_0943"/>
<dbReference type="Pfam" id="PF00206">
    <property type="entry name" value="Lyase_1"/>
    <property type="match status" value="1"/>
</dbReference>
<proteinExistence type="inferred from homology"/>
<keyword evidence="1 6" id="KW-0456">Lyase</keyword>
<evidence type="ECO:0000259" key="5">
    <source>
        <dbReference type="Pfam" id="PF14698"/>
    </source>
</evidence>